<evidence type="ECO:0000313" key="7">
    <source>
        <dbReference type="EMBL" id="VEU70150.1"/>
    </source>
</evidence>
<accession>A0A449AUK0</accession>
<keyword evidence="8" id="KW-1185">Reference proteome</keyword>
<gene>
    <name evidence="7" type="ORF">NCTC10194_00141</name>
</gene>
<evidence type="ECO:0000313" key="8">
    <source>
        <dbReference type="Proteomes" id="UP000290815"/>
    </source>
</evidence>
<comment type="subcellular location">
    <subcellularLocation>
        <location evidence="1">Cell membrane</location>
        <topology evidence="1">Multi-pass membrane protein</topology>
    </subcellularLocation>
</comment>
<feature type="transmembrane region" description="Helical" evidence="6">
    <location>
        <begin position="31"/>
        <end position="53"/>
    </location>
</feature>
<dbReference type="Pfam" id="PF02653">
    <property type="entry name" value="BPD_transp_2"/>
    <property type="match status" value="1"/>
</dbReference>
<dbReference type="GO" id="GO:0022857">
    <property type="term" value="F:transmembrane transporter activity"/>
    <property type="evidence" value="ECO:0007669"/>
    <property type="project" value="InterPro"/>
</dbReference>
<feature type="transmembrane region" description="Helical" evidence="6">
    <location>
        <begin position="251"/>
        <end position="272"/>
    </location>
</feature>
<dbReference type="AlphaFoldDB" id="A0A449AUK0"/>
<feature type="transmembrane region" description="Helical" evidence="6">
    <location>
        <begin position="6"/>
        <end position="24"/>
    </location>
</feature>
<reference evidence="7 8" key="1">
    <citation type="submission" date="2019-01" db="EMBL/GenBank/DDBJ databases">
        <authorList>
            <consortium name="Pathogen Informatics"/>
        </authorList>
    </citation>
    <scope>NUCLEOTIDE SEQUENCE [LARGE SCALE GENOMIC DNA]</scope>
    <source>
        <strain evidence="7 8">NCTC10194</strain>
    </source>
</reference>
<protein>
    <submittedName>
        <fullName evidence="7">Branched-chain amino acid transport system / permease component</fullName>
    </submittedName>
</protein>
<dbReference type="EMBL" id="LR215024">
    <property type="protein sequence ID" value="VEU70150.1"/>
    <property type="molecule type" value="Genomic_DNA"/>
</dbReference>
<dbReference type="Proteomes" id="UP000290815">
    <property type="component" value="Chromosome"/>
</dbReference>
<dbReference type="RefSeq" id="WP_129622108.1">
    <property type="nucleotide sequence ID" value="NZ_LR215024.1"/>
</dbReference>
<evidence type="ECO:0000256" key="1">
    <source>
        <dbReference type="ARBA" id="ARBA00004651"/>
    </source>
</evidence>
<feature type="transmembrane region" description="Helical" evidence="6">
    <location>
        <begin position="278"/>
        <end position="294"/>
    </location>
</feature>
<dbReference type="KEGG" id="mgly:NCTC10194_00141"/>
<evidence type="ECO:0000256" key="6">
    <source>
        <dbReference type="SAM" id="Phobius"/>
    </source>
</evidence>
<keyword evidence="5 6" id="KW-0472">Membrane</keyword>
<feature type="transmembrane region" description="Helical" evidence="6">
    <location>
        <begin position="197"/>
        <end position="215"/>
    </location>
</feature>
<keyword evidence="4 6" id="KW-1133">Transmembrane helix</keyword>
<evidence type="ECO:0000256" key="3">
    <source>
        <dbReference type="ARBA" id="ARBA00022692"/>
    </source>
</evidence>
<dbReference type="InterPro" id="IPR001851">
    <property type="entry name" value="ABC_transp_permease"/>
</dbReference>
<feature type="transmembrane region" description="Helical" evidence="6">
    <location>
        <begin position="65"/>
        <end position="87"/>
    </location>
</feature>
<evidence type="ECO:0000256" key="2">
    <source>
        <dbReference type="ARBA" id="ARBA00022475"/>
    </source>
</evidence>
<keyword evidence="3 6" id="KW-0812">Transmembrane</keyword>
<evidence type="ECO:0000256" key="5">
    <source>
        <dbReference type="ARBA" id="ARBA00023136"/>
    </source>
</evidence>
<keyword evidence="2" id="KW-1003">Cell membrane</keyword>
<dbReference type="PANTHER" id="PTHR43370:SF1">
    <property type="entry name" value="GUANOSINE ABC TRANSPORTER PERMEASE PROTEIN NUPQ"/>
    <property type="match status" value="1"/>
</dbReference>
<name>A0A449AUK0_9BACT</name>
<evidence type="ECO:0000256" key="4">
    <source>
        <dbReference type="ARBA" id="ARBA00022989"/>
    </source>
</evidence>
<dbReference type="GO" id="GO:0005886">
    <property type="term" value="C:plasma membrane"/>
    <property type="evidence" value="ECO:0007669"/>
    <property type="project" value="UniProtKB-SubCell"/>
</dbReference>
<sequence length="313" mass="34197">METILAFSFFFFCILILGTISGIFSERAGIVNIAINGFMVFGAIMYAAINVFVQKLFPDFSSSWHQIWLTILAGGLTSLFALLFGFATIKLKSEQTISGFAINVLSIGIVSVLVLILLKVQESGIALSFNIKELALGTETSWKNIISFKFFATVIIIFASWFALRKTRWGLRFRSIGENPQAADVAGINVNKIKWEAVLLAGFIAGFAGALYSQFNIGAFSVNKDVQGLGYIALAIMITAKWRVSLSVVVALFFSVLLSFSFCGISLFGSGFRPYKDLLSILPYLITLIIMLFTSKNSSGPAAAGIPYNKSKR</sequence>
<feature type="transmembrane region" description="Helical" evidence="6">
    <location>
        <begin position="145"/>
        <end position="164"/>
    </location>
</feature>
<feature type="transmembrane region" description="Helical" evidence="6">
    <location>
        <begin position="99"/>
        <end position="118"/>
    </location>
</feature>
<dbReference type="CDD" id="cd06580">
    <property type="entry name" value="TM_PBP1_transp_TpRbsC_like"/>
    <property type="match status" value="1"/>
</dbReference>
<organism evidence="7 8">
    <name type="scientific">Mycoplasmopsis glycophila</name>
    <dbReference type="NCBI Taxonomy" id="171285"/>
    <lineage>
        <taxon>Bacteria</taxon>
        <taxon>Bacillati</taxon>
        <taxon>Mycoplasmatota</taxon>
        <taxon>Mycoplasmoidales</taxon>
        <taxon>Metamycoplasmataceae</taxon>
        <taxon>Mycoplasmopsis</taxon>
    </lineage>
</organism>
<proteinExistence type="predicted"/>
<dbReference type="PANTHER" id="PTHR43370">
    <property type="entry name" value="SUGAR ABC TRANSPORTER INTEGRAL MEMBRANE PROTEIN-RELATED"/>
    <property type="match status" value="1"/>
</dbReference>